<dbReference type="PROSITE" id="PS50883">
    <property type="entry name" value="EAL"/>
    <property type="match status" value="1"/>
</dbReference>
<dbReference type="PANTHER" id="PTHR33121:SF79">
    <property type="entry name" value="CYCLIC DI-GMP PHOSPHODIESTERASE PDED-RELATED"/>
    <property type="match status" value="1"/>
</dbReference>
<evidence type="ECO:0000313" key="3">
    <source>
        <dbReference type="Proteomes" id="UP000240481"/>
    </source>
</evidence>
<accession>A0A0J8VBZ3</accession>
<dbReference type="OrthoDB" id="5868634at2"/>
<comment type="caution">
    <text evidence="2">The sequence shown here is derived from an EMBL/GenBank/DDBJ whole genome shotgun (WGS) entry which is preliminary data.</text>
</comment>
<dbReference type="PANTHER" id="PTHR33121">
    <property type="entry name" value="CYCLIC DI-GMP PHOSPHODIESTERASE PDEF"/>
    <property type="match status" value="1"/>
</dbReference>
<dbReference type="InterPro" id="IPR001633">
    <property type="entry name" value="EAL_dom"/>
</dbReference>
<dbReference type="SUPFAM" id="SSF141868">
    <property type="entry name" value="EAL domain-like"/>
    <property type="match status" value="1"/>
</dbReference>
<organism evidence="2 3">
    <name type="scientific">Photobacterium swingsii</name>
    <dbReference type="NCBI Taxonomy" id="680026"/>
    <lineage>
        <taxon>Bacteria</taxon>
        <taxon>Pseudomonadati</taxon>
        <taxon>Pseudomonadota</taxon>
        <taxon>Gammaproteobacteria</taxon>
        <taxon>Vibrionales</taxon>
        <taxon>Vibrionaceae</taxon>
        <taxon>Photobacterium</taxon>
    </lineage>
</organism>
<dbReference type="STRING" id="680026.AB733_09520"/>
<dbReference type="SMART" id="SM00052">
    <property type="entry name" value="EAL"/>
    <property type="match status" value="1"/>
</dbReference>
<dbReference type="Gene3D" id="3.20.20.450">
    <property type="entry name" value="EAL domain"/>
    <property type="match status" value="1"/>
</dbReference>
<keyword evidence="3" id="KW-1185">Reference proteome</keyword>
<gene>
    <name evidence="2" type="ORF">C9I94_04545</name>
</gene>
<proteinExistence type="predicted"/>
<dbReference type="InterPro" id="IPR050706">
    <property type="entry name" value="Cyclic-di-GMP_PDE-like"/>
</dbReference>
<dbReference type="Proteomes" id="UP000240481">
    <property type="component" value="Unassembled WGS sequence"/>
</dbReference>
<evidence type="ECO:0000313" key="2">
    <source>
        <dbReference type="EMBL" id="PSW25845.1"/>
    </source>
</evidence>
<name>A0A0J8VBZ3_9GAMM</name>
<feature type="domain" description="EAL" evidence="1">
    <location>
        <begin position="12"/>
        <end position="251"/>
    </location>
</feature>
<dbReference type="EMBL" id="PYLZ01000002">
    <property type="protein sequence ID" value="PSW25845.1"/>
    <property type="molecule type" value="Genomic_DNA"/>
</dbReference>
<evidence type="ECO:0000259" key="1">
    <source>
        <dbReference type="PROSITE" id="PS50883"/>
    </source>
</evidence>
<dbReference type="RefSeq" id="WP_048898550.1">
    <property type="nucleotide sequence ID" value="NZ_AP024852.1"/>
</dbReference>
<dbReference type="InterPro" id="IPR035919">
    <property type="entry name" value="EAL_sf"/>
</dbReference>
<sequence>MHKVITSEVPNTVRIESLLNQSLFAELTFLLQPIVIPTSGEVVAFEALSKVISQSGDQLNNEDFFEQAGTELLKSLVIAQINALKQTVYTKRRVLISYNLPLSCMEDDCFVEKLLSTCTQKIALEFTDLNVNLKSKKIIDNLAKMQTKGHQLWLDDYLHHSKVANLTLGYIGWDIIKLDKSYLYFNTQEESLLNSLTSVLLSYVKKGVIFEGVETELQRRLICREKTFAQGYYFSYPRCINEVIQKMKITPWKALHNERSQQTEHTGEASLPV</sequence>
<dbReference type="GO" id="GO:0071111">
    <property type="term" value="F:cyclic-guanylate-specific phosphodiesterase activity"/>
    <property type="evidence" value="ECO:0007669"/>
    <property type="project" value="InterPro"/>
</dbReference>
<dbReference type="Pfam" id="PF00563">
    <property type="entry name" value="EAL"/>
    <property type="match status" value="1"/>
</dbReference>
<reference evidence="2 3" key="1">
    <citation type="submission" date="2018-01" db="EMBL/GenBank/DDBJ databases">
        <title>Whole genome sequencing of Histamine producing bacteria.</title>
        <authorList>
            <person name="Butler K."/>
        </authorList>
    </citation>
    <scope>NUCLEOTIDE SEQUENCE [LARGE SCALE GENOMIC DNA]</scope>
    <source>
        <strain evidence="2 3">DSM 24669</strain>
    </source>
</reference>
<protein>
    <submittedName>
        <fullName evidence="2">EAL domain-containing protein</fullName>
    </submittedName>
</protein>
<dbReference type="AlphaFoldDB" id="A0A0J8VBZ3"/>